<reference evidence="1 2" key="1">
    <citation type="submission" date="2020-08" db="EMBL/GenBank/DDBJ databases">
        <title>Genomic Encyclopedia of Type Strains, Phase IV (KMG-IV): sequencing the most valuable type-strain genomes for metagenomic binning, comparative biology and taxonomic classification.</title>
        <authorList>
            <person name="Goeker M."/>
        </authorList>
    </citation>
    <scope>NUCLEOTIDE SEQUENCE [LARGE SCALE GENOMIC DNA]</scope>
    <source>
        <strain evidence="1 2">DSM 21255</strain>
    </source>
</reference>
<evidence type="ECO:0000313" key="2">
    <source>
        <dbReference type="Proteomes" id="UP000591941"/>
    </source>
</evidence>
<gene>
    <name evidence="1" type="ORF">HNR45_000776</name>
</gene>
<accession>A0A841R1W4</accession>
<dbReference type="Proteomes" id="UP000591941">
    <property type="component" value="Unassembled WGS sequence"/>
</dbReference>
<evidence type="ECO:0000313" key="1">
    <source>
        <dbReference type="EMBL" id="MBB6477743.1"/>
    </source>
</evidence>
<name>A0A841R1W4_9FIRM</name>
<dbReference type="EMBL" id="JACHHI010000003">
    <property type="protein sequence ID" value="MBB6477743.1"/>
    <property type="molecule type" value="Genomic_DNA"/>
</dbReference>
<sequence>MRWRIALNRFSGTVVALERALETAGGARHHATREMI</sequence>
<proteinExistence type="predicted"/>
<keyword evidence="2" id="KW-1185">Reference proteome</keyword>
<dbReference type="AlphaFoldDB" id="A0A841R1W4"/>
<protein>
    <submittedName>
        <fullName evidence="1">Uncharacterized protein</fullName>
    </submittedName>
</protein>
<organism evidence="1 2">
    <name type="scientific">Negativicoccus succinicivorans</name>
    <dbReference type="NCBI Taxonomy" id="620903"/>
    <lineage>
        <taxon>Bacteria</taxon>
        <taxon>Bacillati</taxon>
        <taxon>Bacillota</taxon>
        <taxon>Negativicutes</taxon>
        <taxon>Veillonellales</taxon>
        <taxon>Veillonellaceae</taxon>
        <taxon>Negativicoccus</taxon>
    </lineage>
</organism>
<comment type="caution">
    <text evidence="1">The sequence shown here is derived from an EMBL/GenBank/DDBJ whole genome shotgun (WGS) entry which is preliminary data.</text>
</comment>